<evidence type="ECO:0000313" key="1">
    <source>
        <dbReference type="EMBL" id="KAH0897280.1"/>
    </source>
</evidence>
<evidence type="ECO:0000313" key="2">
    <source>
        <dbReference type="Proteomes" id="UP000824890"/>
    </source>
</evidence>
<proteinExistence type="predicted"/>
<organism evidence="1 2">
    <name type="scientific">Brassica napus</name>
    <name type="common">Rape</name>
    <dbReference type="NCBI Taxonomy" id="3708"/>
    <lineage>
        <taxon>Eukaryota</taxon>
        <taxon>Viridiplantae</taxon>
        <taxon>Streptophyta</taxon>
        <taxon>Embryophyta</taxon>
        <taxon>Tracheophyta</taxon>
        <taxon>Spermatophyta</taxon>
        <taxon>Magnoliopsida</taxon>
        <taxon>eudicotyledons</taxon>
        <taxon>Gunneridae</taxon>
        <taxon>Pentapetalae</taxon>
        <taxon>rosids</taxon>
        <taxon>malvids</taxon>
        <taxon>Brassicales</taxon>
        <taxon>Brassicaceae</taxon>
        <taxon>Brassiceae</taxon>
        <taxon>Brassica</taxon>
    </lineage>
</organism>
<reference evidence="1 2" key="1">
    <citation type="submission" date="2021-05" db="EMBL/GenBank/DDBJ databases">
        <title>Genome Assembly of Synthetic Allotetraploid Brassica napus Reveals Homoeologous Exchanges between Subgenomes.</title>
        <authorList>
            <person name="Davis J.T."/>
        </authorList>
    </citation>
    <scope>NUCLEOTIDE SEQUENCE [LARGE SCALE GENOMIC DNA]</scope>
    <source>
        <strain evidence="2">cv. Da-Ae</strain>
        <tissue evidence="1">Seedling</tissue>
    </source>
</reference>
<sequence>MISRSMRRHVKSFHAFFKTFGCGSVAPYHVFICRKQSRPLVEHFLTPLRLGGIYELSSFDVTKRNQYFKLTTAPVSHTTLIEITETINPIPAEVFLFRSFDQVLLLANTNILLPDIGGEVMGIKTTHNALICRGAASVITNPSHGVYIGVSMTSRRLDSHGMVEENRSETALPGARAIVPEMTAECGEANSSGTWALCKEGMH</sequence>
<keyword evidence="2" id="KW-1185">Reference proteome</keyword>
<gene>
    <name evidence="1" type="ORF">HID58_046848</name>
</gene>
<dbReference type="EMBL" id="JAGKQM010000012">
    <property type="protein sequence ID" value="KAH0897280.1"/>
    <property type="molecule type" value="Genomic_DNA"/>
</dbReference>
<name>A0ABQ8AZ22_BRANA</name>
<accession>A0ABQ8AZ22</accession>
<dbReference type="Proteomes" id="UP000824890">
    <property type="component" value="Unassembled WGS sequence"/>
</dbReference>
<comment type="caution">
    <text evidence="1">The sequence shown here is derived from an EMBL/GenBank/DDBJ whole genome shotgun (WGS) entry which is preliminary data.</text>
</comment>
<protein>
    <submittedName>
        <fullName evidence="1">Uncharacterized protein</fullName>
    </submittedName>
</protein>